<dbReference type="InterPro" id="IPR011991">
    <property type="entry name" value="ArsR-like_HTH"/>
</dbReference>
<evidence type="ECO:0000313" key="6">
    <source>
        <dbReference type="Proteomes" id="UP000273982"/>
    </source>
</evidence>
<dbReference type="Gene3D" id="1.10.10.10">
    <property type="entry name" value="Winged helix-like DNA-binding domain superfamily/Winged helix DNA-binding domain"/>
    <property type="match status" value="1"/>
</dbReference>
<dbReference type="EMBL" id="CP034086">
    <property type="protein sequence ID" value="AZG77792.1"/>
    <property type="molecule type" value="Genomic_DNA"/>
</dbReference>
<protein>
    <submittedName>
        <fullName evidence="5">ArsR family transcriptional regulator</fullName>
    </submittedName>
</protein>
<dbReference type="AlphaFoldDB" id="A0A3G8M9B1"/>
<reference evidence="5 6" key="1">
    <citation type="submission" date="2018-11" db="EMBL/GenBank/DDBJ databases">
        <title>Genome squencing of methanotrophic bacteria isolated from alkaline groundwater in Korea.</title>
        <authorList>
            <person name="Nguyen L.N."/>
        </authorList>
    </citation>
    <scope>NUCLEOTIDE SEQUENCE [LARGE SCALE GENOMIC DNA]</scope>
    <source>
        <strain evidence="5 6">GW6</strain>
    </source>
</reference>
<dbReference type="PROSITE" id="PS50987">
    <property type="entry name" value="HTH_ARSR_2"/>
    <property type="match status" value="1"/>
</dbReference>
<evidence type="ECO:0000256" key="3">
    <source>
        <dbReference type="ARBA" id="ARBA00023163"/>
    </source>
</evidence>
<accession>A0A3G8M9B1</accession>
<keyword evidence="1" id="KW-0805">Transcription regulation</keyword>
<dbReference type="KEGG" id="mros:EHO51_14235"/>
<dbReference type="InterPro" id="IPR036388">
    <property type="entry name" value="WH-like_DNA-bd_sf"/>
</dbReference>
<dbReference type="PRINTS" id="PR00778">
    <property type="entry name" value="HTHARSR"/>
</dbReference>
<dbReference type="InterPro" id="IPR051011">
    <property type="entry name" value="Metal_resp_trans_reg"/>
</dbReference>
<organism evidence="5 6">
    <name type="scientific">Methylocystis rosea</name>
    <dbReference type="NCBI Taxonomy" id="173366"/>
    <lineage>
        <taxon>Bacteria</taxon>
        <taxon>Pseudomonadati</taxon>
        <taxon>Pseudomonadota</taxon>
        <taxon>Alphaproteobacteria</taxon>
        <taxon>Hyphomicrobiales</taxon>
        <taxon>Methylocystaceae</taxon>
        <taxon>Methylocystis</taxon>
    </lineage>
</organism>
<dbReference type="SMART" id="SM00418">
    <property type="entry name" value="HTH_ARSR"/>
    <property type="match status" value="1"/>
</dbReference>
<dbReference type="RefSeq" id="WP_124739435.1">
    <property type="nucleotide sequence ID" value="NZ_CP034086.1"/>
</dbReference>
<feature type="domain" description="HTH arsR-type" evidence="4">
    <location>
        <begin position="8"/>
        <end position="101"/>
    </location>
</feature>
<proteinExistence type="predicted"/>
<evidence type="ECO:0000256" key="1">
    <source>
        <dbReference type="ARBA" id="ARBA00023015"/>
    </source>
</evidence>
<dbReference type="PANTHER" id="PTHR43132:SF8">
    <property type="entry name" value="HTH-TYPE TRANSCRIPTIONAL REGULATOR KMTR"/>
    <property type="match status" value="1"/>
</dbReference>
<name>A0A3G8M9B1_9HYPH</name>
<sequence length="119" mass="13267">MNVNLLALAPKAAEAESFLKALANRHRLMVLCQLHGGELSVTKLQEAIGLSQSSLSQHLARLREDKLVKTRRESQTIYYSLSDGNVSRIIGLLYEMFCAEQCGKPAKPRARAKSKELTR</sequence>
<dbReference type="SUPFAM" id="SSF46785">
    <property type="entry name" value="Winged helix' DNA-binding domain"/>
    <property type="match status" value="1"/>
</dbReference>
<dbReference type="GO" id="GO:0003677">
    <property type="term" value="F:DNA binding"/>
    <property type="evidence" value="ECO:0007669"/>
    <property type="project" value="UniProtKB-KW"/>
</dbReference>
<gene>
    <name evidence="5" type="ORF">EHO51_14235</name>
</gene>
<keyword evidence="2" id="KW-0238">DNA-binding</keyword>
<dbReference type="NCBIfam" id="NF033788">
    <property type="entry name" value="HTH_metalloreg"/>
    <property type="match status" value="1"/>
</dbReference>
<dbReference type="PANTHER" id="PTHR43132">
    <property type="entry name" value="ARSENICAL RESISTANCE OPERON REPRESSOR ARSR-RELATED"/>
    <property type="match status" value="1"/>
</dbReference>
<keyword evidence="3" id="KW-0804">Transcription</keyword>
<evidence type="ECO:0000256" key="2">
    <source>
        <dbReference type="ARBA" id="ARBA00023125"/>
    </source>
</evidence>
<dbReference type="GO" id="GO:0003700">
    <property type="term" value="F:DNA-binding transcription factor activity"/>
    <property type="evidence" value="ECO:0007669"/>
    <property type="project" value="InterPro"/>
</dbReference>
<evidence type="ECO:0000313" key="5">
    <source>
        <dbReference type="EMBL" id="AZG77792.1"/>
    </source>
</evidence>
<dbReference type="Proteomes" id="UP000273982">
    <property type="component" value="Chromosome"/>
</dbReference>
<dbReference type="CDD" id="cd00090">
    <property type="entry name" value="HTH_ARSR"/>
    <property type="match status" value="1"/>
</dbReference>
<dbReference type="Pfam" id="PF01022">
    <property type="entry name" value="HTH_5"/>
    <property type="match status" value="1"/>
</dbReference>
<dbReference type="InterPro" id="IPR001845">
    <property type="entry name" value="HTH_ArsR_DNA-bd_dom"/>
</dbReference>
<evidence type="ECO:0000259" key="4">
    <source>
        <dbReference type="PROSITE" id="PS50987"/>
    </source>
</evidence>
<dbReference type="InterPro" id="IPR036390">
    <property type="entry name" value="WH_DNA-bd_sf"/>
</dbReference>